<evidence type="ECO:0000256" key="1">
    <source>
        <dbReference type="SAM" id="MobiDB-lite"/>
    </source>
</evidence>
<comment type="caution">
    <text evidence="2">The sequence shown here is derived from an EMBL/GenBank/DDBJ whole genome shotgun (WGS) entry which is preliminary data.</text>
</comment>
<gene>
    <name evidence="2" type="ORF">Bca52824_004934</name>
</gene>
<keyword evidence="3" id="KW-1185">Reference proteome</keyword>
<dbReference type="Proteomes" id="UP000886595">
    <property type="component" value="Unassembled WGS sequence"/>
</dbReference>
<name>A0A8X7WPY0_BRACI</name>
<evidence type="ECO:0000313" key="2">
    <source>
        <dbReference type="EMBL" id="KAG2333754.1"/>
    </source>
</evidence>
<feature type="region of interest" description="Disordered" evidence="1">
    <location>
        <begin position="1"/>
        <end position="25"/>
    </location>
</feature>
<evidence type="ECO:0000313" key="3">
    <source>
        <dbReference type="Proteomes" id="UP000886595"/>
    </source>
</evidence>
<protein>
    <submittedName>
        <fullName evidence="2">Uncharacterized protein</fullName>
    </submittedName>
</protein>
<proteinExistence type="predicted"/>
<dbReference type="AlphaFoldDB" id="A0A8X7WPY0"/>
<organism evidence="2 3">
    <name type="scientific">Brassica carinata</name>
    <name type="common">Ethiopian mustard</name>
    <name type="synonym">Abyssinian cabbage</name>
    <dbReference type="NCBI Taxonomy" id="52824"/>
    <lineage>
        <taxon>Eukaryota</taxon>
        <taxon>Viridiplantae</taxon>
        <taxon>Streptophyta</taxon>
        <taxon>Embryophyta</taxon>
        <taxon>Tracheophyta</taxon>
        <taxon>Spermatophyta</taxon>
        <taxon>Magnoliopsida</taxon>
        <taxon>eudicotyledons</taxon>
        <taxon>Gunneridae</taxon>
        <taxon>Pentapetalae</taxon>
        <taxon>rosids</taxon>
        <taxon>malvids</taxon>
        <taxon>Brassicales</taxon>
        <taxon>Brassicaceae</taxon>
        <taxon>Brassiceae</taxon>
        <taxon>Brassica</taxon>
    </lineage>
</organism>
<accession>A0A8X7WPY0</accession>
<dbReference type="EMBL" id="JAAMPC010000001">
    <property type="protein sequence ID" value="KAG2333754.1"/>
    <property type="molecule type" value="Genomic_DNA"/>
</dbReference>
<sequence>MSKPKPKAGQVTPFDESETEGSNGGTSASKFVFFLATTTQKKGKHLGFCGDLHSLIYMRCLGNIVHCGLRNGAIVSVDLRVRPDNLLTRHRIRRSQSSSKTSEKTTEEEFMLRGNINSSHGKETLKMALFTGHGLDRVKEYSTCFKRFTA</sequence>
<reference evidence="2 3" key="1">
    <citation type="submission" date="2020-02" db="EMBL/GenBank/DDBJ databases">
        <authorList>
            <person name="Ma Q."/>
            <person name="Huang Y."/>
            <person name="Song X."/>
            <person name="Pei D."/>
        </authorList>
    </citation>
    <scope>NUCLEOTIDE SEQUENCE [LARGE SCALE GENOMIC DNA]</scope>
    <source>
        <strain evidence="2">Sxm20200214</strain>
        <tissue evidence="2">Leaf</tissue>
    </source>
</reference>
<dbReference type="OrthoDB" id="128867at2759"/>